<accession>A0AA39EV41</accession>
<dbReference type="Pfam" id="PF00083">
    <property type="entry name" value="Sugar_tr"/>
    <property type="match status" value="1"/>
</dbReference>
<protein>
    <recommendedName>
        <fullName evidence="10">Major facilitator superfamily (MFS) profile domain-containing protein</fullName>
    </recommendedName>
</protein>
<feature type="transmembrane region" description="Helical" evidence="9">
    <location>
        <begin position="300"/>
        <end position="320"/>
    </location>
</feature>
<reference evidence="11" key="2">
    <citation type="submission" date="2023-03" db="EMBL/GenBank/DDBJ databases">
        <authorList>
            <person name="Inwood S.N."/>
            <person name="Skelly J.G."/>
            <person name="Guhlin J."/>
            <person name="Harrop T.W.R."/>
            <person name="Goldson S.G."/>
            <person name="Dearden P.K."/>
        </authorList>
    </citation>
    <scope>NUCLEOTIDE SEQUENCE</scope>
    <source>
        <strain evidence="11">Irish</strain>
        <tissue evidence="11">Whole body</tissue>
    </source>
</reference>
<feature type="transmembrane region" description="Helical" evidence="9">
    <location>
        <begin position="427"/>
        <end position="449"/>
    </location>
</feature>
<dbReference type="PRINTS" id="PR00171">
    <property type="entry name" value="SUGRTRNSPORT"/>
</dbReference>
<evidence type="ECO:0000313" key="12">
    <source>
        <dbReference type="Proteomes" id="UP001168990"/>
    </source>
</evidence>
<keyword evidence="3" id="KW-1003">Cell membrane</keyword>
<comment type="caution">
    <text evidence="11">The sequence shown here is derived from an EMBL/GenBank/DDBJ whole genome shotgun (WGS) entry which is preliminary data.</text>
</comment>
<comment type="subcellular location">
    <subcellularLocation>
        <location evidence="1">Cell membrane</location>
        <topology evidence="1">Multi-pass membrane protein</topology>
    </subcellularLocation>
</comment>
<dbReference type="PANTHER" id="PTHR48021:SF46">
    <property type="entry name" value="MAJOR FACILITATOR SUPERFAMILY (MFS) PROFILE DOMAIN-CONTAINING PROTEIN"/>
    <property type="match status" value="1"/>
</dbReference>
<feature type="transmembrane region" description="Helical" evidence="9">
    <location>
        <begin position="399"/>
        <end position="421"/>
    </location>
</feature>
<evidence type="ECO:0000256" key="6">
    <source>
        <dbReference type="ARBA" id="ARBA00022989"/>
    </source>
</evidence>
<feature type="transmembrane region" description="Helical" evidence="9">
    <location>
        <begin position="327"/>
        <end position="349"/>
    </location>
</feature>
<dbReference type="InterPro" id="IPR020846">
    <property type="entry name" value="MFS_dom"/>
</dbReference>
<feature type="transmembrane region" description="Helical" evidence="9">
    <location>
        <begin position="369"/>
        <end position="387"/>
    </location>
</feature>
<keyword evidence="2" id="KW-0813">Transport</keyword>
<evidence type="ECO:0000256" key="7">
    <source>
        <dbReference type="ARBA" id="ARBA00023136"/>
    </source>
</evidence>
<dbReference type="EMBL" id="JAQQBS010001425">
    <property type="protein sequence ID" value="KAK0157364.1"/>
    <property type="molecule type" value="Genomic_DNA"/>
</dbReference>
<dbReference type="GO" id="GO:0005886">
    <property type="term" value="C:plasma membrane"/>
    <property type="evidence" value="ECO:0007669"/>
    <property type="project" value="UniProtKB-SubCell"/>
</dbReference>
<evidence type="ECO:0000259" key="10">
    <source>
        <dbReference type="PROSITE" id="PS50850"/>
    </source>
</evidence>
<evidence type="ECO:0000313" key="11">
    <source>
        <dbReference type="EMBL" id="KAK0157364.1"/>
    </source>
</evidence>
<proteinExistence type="predicted"/>
<dbReference type="GO" id="GO:0022857">
    <property type="term" value="F:transmembrane transporter activity"/>
    <property type="evidence" value="ECO:0007669"/>
    <property type="project" value="InterPro"/>
</dbReference>
<evidence type="ECO:0000256" key="1">
    <source>
        <dbReference type="ARBA" id="ARBA00004651"/>
    </source>
</evidence>
<reference evidence="11" key="1">
    <citation type="journal article" date="2023" name="bioRxiv">
        <title>Scaffold-level genome assemblies of two parasitoid biocontrol wasps reveal the parthenogenesis mechanism and an associated novel virus.</title>
        <authorList>
            <person name="Inwood S."/>
            <person name="Skelly J."/>
            <person name="Guhlin J."/>
            <person name="Harrop T."/>
            <person name="Goldson S."/>
            <person name="Dearden P."/>
        </authorList>
    </citation>
    <scope>NUCLEOTIDE SEQUENCE</scope>
    <source>
        <strain evidence="11">Irish</strain>
        <tissue evidence="11">Whole body</tissue>
    </source>
</reference>
<dbReference type="InterPro" id="IPR050549">
    <property type="entry name" value="MFS_Trehalose_Transporter"/>
</dbReference>
<feature type="transmembrane region" description="Helical" evidence="9">
    <location>
        <begin position="119"/>
        <end position="140"/>
    </location>
</feature>
<sequence>MPTNQWLQYLAALTETLENTKHIHDIVLATLSMAISGSHIGWTSPTLPYLKSNDSHLPTTSNDASWIVSFYLLGSIPGNLIAALMVDRYGRKSTLLFAGLPLLFGWILIIFAWNPYVLYTSRFISGIGQGITYVVCPMYIGEIASKNIRGALGSFVKLMVTLGELYAHTIGPFVDYHYLAYYCAIIPVVFFLSFVWMPESLYYLILKKDQNGAAECLQRLNCYKSKQGLEEVLDQMAKTVMKDMTNRGNFWDIFHSIGIRKAVIISFGLQLILQFSGIAAIESYTQEIMAESDSGLSPGISVIILSNLQLIAGIAAAVLVDKLGRRPLLLSTTFLAALALTTSTIFYVVKLYLGRKMNNFGWILDGSVIVYEFVIALGLSPLPYMMLGELFPTNIKGIAVSLANIWASILAFFVSKMFQVVTDYCGIYTSFGFFAITCFIGIGFIYFVVPETSGKSLLEIQEDFNCHRQRSNQRQTNN</sequence>
<feature type="transmembrane region" description="Helical" evidence="9">
    <location>
        <begin position="93"/>
        <end position="113"/>
    </location>
</feature>
<keyword evidence="7 9" id="KW-0472">Membrane</keyword>
<dbReference type="FunFam" id="1.20.1250.20:FF:000218">
    <property type="entry name" value="facilitated trehalose transporter Tret1"/>
    <property type="match status" value="1"/>
</dbReference>
<keyword evidence="4" id="KW-0762">Sugar transport</keyword>
<evidence type="ECO:0000256" key="8">
    <source>
        <dbReference type="ARBA" id="ARBA00023180"/>
    </source>
</evidence>
<dbReference type="InterPro" id="IPR036259">
    <property type="entry name" value="MFS_trans_sf"/>
</dbReference>
<name>A0AA39EV41_9HYME</name>
<dbReference type="PANTHER" id="PTHR48021">
    <property type="match status" value="1"/>
</dbReference>
<evidence type="ECO:0000256" key="5">
    <source>
        <dbReference type="ARBA" id="ARBA00022692"/>
    </source>
</evidence>
<keyword evidence="12" id="KW-1185">Reference proteome</keyword>
<dbReference type="InterPro" id="IPR005828">
    <property type="entry name" value="MFS_sugar_transport-like"/>
</dbReference>
<keyword evidence="8" id="KW-0325">Glycoprotein</keyword>
<evidence type="ECO:0000256" key="4">
    <source>
        <dbReference type="ARBA" id="ARBA00022597"/>
    </source>
</evidence>
<dbReference type="AlphaFoldDB" id="A0AA39EV41"/>
<evidence type="ECO:0000256" key="3">
    <source>
        <dbReference type="ARBA" id="ARBA00022475"/>
    </source>
</evidence>
<feature type="transmembrane region" description="Helical" evidence="9">
    <location>
        <begin position="64"/>
        <end position="86"/>
    </location>
</feature>
<dbReference type="PROSITE" id="PS50850">
    <property type="entry name" value="MFS"/>
    <property type="match status" value="1"/>
</dbReference>
<dbReference type="PROSITE" id="PS00216">
    <property type="entry name" value="SUGAR_TRANSPORT_1"/>
    <property type="match status" value="2"/>
</dbReference>
<keyword evidence="5 9" id="KW-0812">Transmembrane</keyword>
<dbReference type="Gene3D" id="1.20.1250.20">
    <property type="entry name" value="MFS general substrate transporter like domains"/>
    <property type="match status" value="1"/>
</dbReference>
<dbReference type="SUPFAM" id="SSF103473">
    <property type="entry name" value="MFS general substrate transporter"/>
    <property type="match status" value="1"/>
</dbReference>
<dbReference type="PROSITE" id="PS00217">
    <property type="entry name" value="SUGAR_TRANSPORT_2"/>
    <property type="match status" value="1"/>
</dbReference>
<evidence type="ECO:0000256" key="9">
    <source>
        <dbReference type="SAM" id="Phobius"/>
    </source>
</evidence>
<feature type="transmembrane region" description="Helical" evidence="9">
    <location>
        <begin position="262"/>
        <end position="280"/>
    </location>
</feature>
<dbReference type="InterPro" id="IPR003663">
    <property type="entry name" value="Sugar/inositol_transpt"/>
</dbReference>
<feature type="domain" description="Major facilitator superfamily (MFS) profile" evidence="10">
    <location>
        <begin position="25"/>
        <end position="453"/>
    </location>
</feature>
<gene>
    <name evidence="11" type="ORF">PV328_011115</name>
</gene>
<evidence type="ECO:0000256" key="2">
    <source>
        <dbReference type="ARBA" id="ARBA00022448"/>
    </source>
</evidence>
<organism evidence="11 12">
    <name type="scientific">Microctonus aethiopoides</name>
    <dbReference type="NCBI Taxonomy" id="144406"/>
    <lineage>
        <taxon>Eukaryota</taxon>
        <taxon>Metazoa</taxon>
        <taxon>Ecdysozoa</taxon>
        <taxon>Arthropoda</taxon>
        <taxon>Hexapoda</taxon>
        <taxon>Insecta</taxon>
        <taxon>Pterygota</taxon>
        <taxon>Neoptera</taxon>
        <taxon>Endopterygota</taxon>
        <taxon>Hymenoptera</taxon>
        <taxon>Apocrita</taxon>
        <taxon>Ichneumonoidea</taxon>
        <taxon>Braconidae</taxon>
        <taxon>Euphorinae</taxon>
        <taxon>Microctonus</taxon>
    </lineage>
</organism>
<feature type="transmembrane region" description="Helical" evidence="9">
    <location>
        <begin position="152"/>
        <end position="173"/>
    </location>
</feature>
<keyword evidence="6 9" id="KW-1133">Transmembrane helix</keyword>
<dbReference type="InterPro" id="IPR005829">
    <property type="entry name" value="Sugar_transporter_CS"/>
</dbReference>
<feature type="transmembrane region" description="Helical" evidence="9">
    <location>
        <begin position="179"/>
        <end position="197"/>
    </location>
</feature>
<dbReference type="Proteomes" id="UP001168990">
    <property type="component" value="Unassembled WGS sequence"/>
</dbReference>